<comment type="subunit">
    <text evidence="3">Interacts with protein OPG137.</text>
</comment>
<evidence type="ECO:0000313" key="5">
    <source>
        <dbReference type="EMBL" id="BAO49495.1"/>
    </source>
</evidence>
<evidence type="ECO:0000256" key="4">
    <source>
        <dbReference type="ARBA" id="ARBA00034888"/>
    </source>
</evidence>
<dbReference type="InterPro" id="IPR027417">
    <property type="entry name" value="P-loop_NTPase"/>
</dbReference>
<organism evidence="5 6">
    <name type="scientific">Alphaentomopoxvirus acuprea</name>
    <dbReference type="NCBI Taxonomy" id="62099"/>
    <lineage>
        <taxon>Viruses</taxon>
        <taxon>Varidnaviria</taxon>
        <taxon>Bamfordvirae</taxon>
        <taxon>Nucleocytoviricota</taxon>
        <taxon>Pokkesviricetes</taxon>
        <taxon>Chitovirales</taxon>
        <taxon>Poxviridae</taxon>
        <taxon>Entomopoxvirinae</taxon>
        <taxon>Alphaentomopoxvirus</taxon>
    </lineage>
</organism>
<dbReference type="InterPro" id="IPR006758">
    <property type="entry name" value="A32L"/>
</dbReference>
<dbReference type="KEGG" id="vg:18263564"/>
<evidence type="ECO:0000256" key="2">
    <source>
        <dbReference type="ARBA" id="ARBA00034756"/>
    </source>
</evidence>
<comment type="function">
    <text evidence="1">Participates in viral DNA packaging and virion morphogenesis.</text>
</comment>
<proteinExistence type="inferred from homology"/>
<evidence type="ECO:0000313" key="6">
    <source>
        <dbReference type="Proteomes" id="UP000174145"/>
    </source>
</evidence>
<evidence type="ECO:0000256" key="1">
    <source>
        <dbReference type="ARBA" id="ARBA00034675"/>
    </source>
</evidence>
<reference evidence="5 6" key="1">
    <citation type="journal article" date="2014" name="Virology">
        <title>The complete genome sequence of the Alphaentomopoxvirus Anomala cuprea entomopoxvirus, including its terminal hairpin loop sequences, suggests a potentially unique mode of apoptosis inhibition and mode of DNA replication.</title>
        <authorList>
            <person name="Mitsuhashi W."/>
            <person name="Miyamoto K."/>
            <person name="Wada S."/>
        </authorList>
    </citation>
    <scope>NUCLEOTIDE SEQUENCE [LARGE SCALE GENOMIC DNA]</scope>
    <source>
        <strain evidence="5">CV6M</strain>
    </source>
</reference>
<dbReference type="Pfam" id="PF04665">
    <property type="entry name" value="Pox_A32"/>
    <property type="match status" value="1"/>
</dbReference>
<comment type="similarity">
    <text evidence="2">Belongs to the orthopoxvirus OPG160 protein family.</text>
</comment>
<dbReference type="SUPFAM" id="SSF52540">
    <property type="entry name" value="P-loop containing nucleoside triphosphate hydrolases"/>
    <property type="match status" value="1"/>
</dbReference>
<sequence>MIIEKIDYDKIISTPFNMAILGKTGSGKTTFLKNFLIETREKFDFIYLVTRSKTCYDSNNYHHYIYPNHVLYLDQKDNFNSSDIKAKLSIFLDNIKKFSFICLEQNDKCNTLVIFDDVGRETKDKLSNFTNECRHSRISNIFLVHRLEHIDKTTRDSISLYVINSPNINLEYLEINKSIKTMINTSILNAFSEYNKERGLFLIIQDSKVYSLVINDSTIKTINESARNVLYTNSIIKQYIT</sequence>
<dbReference type="EMBL" id="AP013055">
    <property type="protein sequence ID" value="BAO49495.1"/>
    <property type="molecule type" value="Genomic_DNA"/>
</dbReference>
<dbReference type="Proteomes" id="UP000174145">
    <property type="component" value="Segment"/>
</dbReference>
<dbReference type="RefSeq" id="YP_009001608.1">
    <property type="nucleotide sequence ID" value="NC_023426.1"/>
</dbReference>
<name>W6JL06_9POXV</name>
<dbReference type="GeneID" id="18263564"/>
<keyword evidence="6" id="KW-1185">Reference proteome</keyword>
<evidence type="ECO:0000256" key="3">
    <source>
        <dbReference type="ARBA" id="ARBA00034791"/>
    </source>
</evidence>
<dbReference type="Gene3D" id="3.40.50.300">
    <property type="entry name" value="P-loop containing nucleotide triphosphate hydrolases"/>
    <property type="match status" value="1"/>
</dbReference>
<protein>
    <recommendedName>
        <fullName evidence="4">DNA packaging protein OPG160</fullName>
    </recommendedName>
</protein>
<accession>W6JL06</accession>
<dbReference type="OrthoDB" id="11929at10239"/>